<feature type="transmembrane region" description="Helical" evidence="6">
    <location>
        <begin position="180"/>
        <end position="201"/>
    </location>
</feature>
<dbReference type="Proteomes" id="UP000714380">
    <property type="component" value="Unassembled WGS sequence"/>
</dbReference>
<dbReference type="InterPro" id="IPR000537">
    <property type="entry name" value="UbiA_prenyltransferase"/>
</dbReference>
<proteinExistence type="predicted"/>
<keyword evidence="4 6" id="KW-1133">Transmembrane helix</keyword>
<evidence type="ECO:0000256" key="5">
    <source>
        <dbReference type="ARBA" id="ARBA00023136"/>
    </source>
</evidence>
<organism evidence="7 8">
    <name type="scientific">Thalassolituus marinus</name>
    <dbReference type="NCBI Taxonomy" id="671053"/>
    <lineage>
        <taxon>Bacteria</taxon>
        <taxon>Pseudomonadati</taxon>
        <taxon>Pseudomonadota</taxon>
        <taxon>Gammaproteobacteria</taxon>
        <taxon>Oceanospirillales</taxon>
        <taxon>Oceanospirillaceae</taxon>
        <taxon>Thalassolituus</taxon>
    </lineage>
</organism>
<feature type="transmembrane region" description="Helical" evidence="6">
    <location>
        <begin position="246"/>
        <end position="269"/>
    </location>
</feature>
<accession>A0ABS7ZNT6</accession>
<dbReference type="EMBL" id="JAEDAH010000036">
    <property type="protein sequence ID" value="MCA6063364.1"/>
    <property type="molecule type" value="Genomic_DNA"/>
</dbReference>
<evidence type="ECO:0000313" key="7">
    <source>
        <dbReference type="EMBL" id="MCA6063364.1"/>
    </source>
</evidence>
<feature type="transmembrane region" description="Helical" evidence="6">
    <location>
        <begin position="49"/>
        <end position="68"/>
    </location>
</feature>
<feature type="transmembrane region" description="Helical" evidence="6">
    <location>
        <begin position="24"/>
        <end position="43"/>
    </location>
</feature>
<evidence type="ECO:0000313" key="8">
    <source>
        <dbReference type="Proteomes" id="UP000714380"/>
    </source>
</evidence>
<gene>
    <name evidence="7" type="ORF">I9W95_07070</name>
</gene>
<keyword evidence="3 6" id="KW-0812">Transmembrane</keyword>
<feature type="transmembrane region" description="Helical" evidence="6">
    <location>
        <begin position="99"/>
        <end position="117"/>
    </location>
</feature>
<evidence type="ECO:0000256" key="4">
    <source>
        <dbReference type="ARBA" id="ARBA00022989"/>
    </source>
</evidence>
<feature type="transmembrane region" description="Helical" evidence="6">
    <location>
        <begin position="290"/>
        <end position="313"/>
    </location>
</feature>
<feature type="transmembrane region" description="Helical" evidence="6">
    <location>
        <begin position="221"/>
        <end position="240"/>
    </location>
</feature>
<keyword evidence="8" id="KW-1185">Reference proteome</keyword>
<evidence type="ECO:0000256" key="3">
    <source>
        <dbReference type="ARBA" id="ARBA00022692"/>
    </source>
</evidence>
<dbReference type="Pfam" id="PF01040">
    <property type="entry name" value="UbiA"/>
    <property type="match status" value="1"/>
</dbReference>
<feature type="transmembrane region" description="Helical" evidence="6">
    <location>
        <begin position="149"/>
        <end position="168"/>
    </location>
</feature>
<protein>
    <submittedName>
        <fullName evidence="7">UbiA family prenyltransferase</fullName>
    </submittedName>
</protein>
<keyword evidence="5 6" id="KW-0472">Membrane</keyword>
<evidence type="ECO:0000256" key="2">
    <source>
        <dbReference type="ARBA" id="ARBA00022475"/>
    </source>
</evidence>
<dbReference type="InterPro" id="IPR044878">
    <property type="entry name" value="UbiA_sf"/>
</dbReference>
<dbReference type="Gene3D" id="1.10.357.140">
    <property type="entry name" value="UbiA prenyltransferase"/>
    <property type="match status" value="1"/>
</dbReference>
<sequence length="314" mass="35077">MNQVVADSGSALVKRILAWMDERFPVANALLFFILYLVTASVARADDWYLGWLDVAACVVTWSLFLVIRIFDEHKDYELDVLNHPQRVLQSGQITLRHLKILGALAVTLQVAFSFYLGLPVLWVWLLMFVYLCLMGAEFFCGAWLEKRLLIYALSHMAIMPLIVIWLACMAQPGQSLAAFTSGAMLSMMALSFVSGFCFEITRKTRGPEEERETVDSYTKILGVSGAARLVQALITLMLICQWSLLYFLPVVAGWVYALLLAIPALFALKSVQKFLQQPSLEARESNEKAVALAMLSGYLLLIIAMAISSAVME</sequence>
<name>A0ABS7ZNT6_9GAMM</name>
<comment type="subcellular location">
    <subcellularLocation>
        <location evidence="1">Membrane</location>
        <topology evidence="1">Multi-pass membrane protein</topology>
    </subcellularLocation>
</comment>
<evidence type="ECO:0000256" key="6">
    <source>
        <dbReference type="SAM" id="Phobius"/>
    </source>
</evidence>
<evidence type="ECO:0000256" key="1">
    <source>
        <dbReference type="ARBA" id="ARBA00004141"/>
    </source>
</evidence>
<reference evidence="7 8" key="1">
    <citation type="submission" date="2020-12" db="EMBL/GenBank/DDBJ databases">
        <title>Novel Thalassolituus-related marine hydrocarbonoclastic bacteria mediated algae-derived hydrocarbons mineralization in twilight zone of the northern South China Sea.</title>
        <authorList>
            <person name="Dong C."/>
        </authorList>
    </citation>
    <scope>NUCLEOTIDE SEQUENCE [LARGE SCALE GENOMIC DNA]</scope>
    <source>
        <strain evidence="7 8">IMCC1826</strain>
    </source>
</reference>
<keyword evidence="2" id="KW-1003">Cell membrane</keyword>
<dbReference type="RefSeq" id="WP_225673306.1">
    <property type="nucleotide sequence ID" value="NZ_JAEDAH010000036.1"/>
</dbReference>
<feature type="transmembrane region" description="Helical" evidence="6">
    <location>
        <begin position="123"/>
        <end position="142"/>
    </location>
</feature>
<comment type="caution">
    <text evidence="7">The sequence shown here is derived from an EMBL/GenBank/DDBJ whole genome shotgun (WGS) entry which is preliminary data.</text>
</comment>